<dbReference type="PANTHER" id="PTHR43143">
    <property type="entry name" value="METALLOPHOSPHOESTERASE, CALCINEURIN SUPERFAMILY"/>
    <property type="match status" value="1"/>
</dbReference>
<keyword evidence="2" id="KW-0732">Signal</keyword>
<feature type="chain" id="PRO_5023106892" evidence="2">
    <location>
        <begin position="26"/>
        <end position="494"/>
    </location>
</feature>
<feature type="region of interest" description="Disordered" evidence="1">
    <location>
        <begin position="464"/>
        <end position="494"/>
    </location>
</feature>
<dbReference type="PANTHER" id="PTHR43143:SF1">
    <property type="entry name" value="SERINE_THREONINE-PROTEIN PHOSPHATASE CPPED1"/>
    <property type="match status" value="1"/>
</dbReference>
<dbReference type="SUPFAM" id="SSF56300">
    <property type="entry name" value="Metallo-dependent phosphatases"/>
    <property type="match status" value="1"/>
</dbReference>
<proteinExistence type="predicted"/>
<dbReference type="InterPro" id="IPR051918">
    <property type="entry name" value="STPP_CPPED1"/>
</dbReference>
<gene>
    <name evidence="4" type="ORF">Poly51_39350</name>
</gene>
<evidence type="ECO:0000256" key="2">
    <source>
        <dbReference type="SAM" id="SignalP"/>
    </source>
</evidence>
<protein>
    <submittedName>
        <fullName evidence="4">PhoD-like phosphatase</fullName>
    </submittedName>
</protein>
<name>A0A5C6ENM1_9BACT</name>
<feature type="signal peptide" evidence="2">
    <location>
        <begin position="1"/>
        <end position="25"/>
    </location>
</feature>
<dbReference type="GO" id="GO:0016787">
    <property type="term" value="F:hydrolase activity"/>
    <property type="evidence" value="ECO:0007669"/>
    <property type="project" value="InterPro"/>
</dbReference>
<sequence precursor="true">MSNFPKFLLLFVIAMTMLPQGNSIAQDAKQRGGGSRLGGYTEPPPVNNVPNHPFNILLGRLTDSSGTVRVLCHSDVNAYLSYGDQSGKHTNKTEVHQLLAGEPFDFVIDSLNKNTRYYYRLVYESDGKTVESDEYTFHTQRASDSPFVFTVQADSHLDENTSGEVYLRTLGNALADQPDFHFALGDTFMTGKYVKPELSLPQYQAQRYYLGHLCHSAALYFALGNHDGESGDRGSNVWATTTRKRYLPNPFPNDFFTGNEHREAEVGLPENYYQFEWGDSQFIVLDPFRHTTVRNRGGESDNWNWTLGEHQYQWLKQSLEQSDAKLRFVFLHHLVGGSDRNNRGGAEAAPFWEWGGKNESGEDEFAAKRPNWSKPIHQLLVEHDVDVVFHGHDHMFIKQDLDGIVYQLVPQPGHPRSGTKSAKEYGYLSGDIQGSSGHVRIRVNGDSARVDYVRAFLPAAERGSQRNGDVSYSYMLNGEGSRQGAKAQRKREAE</sequence>
<dbReference type="InterPro" id="IPR004843">
    <property type="entry name" value="Calcineurin-like_PHP"/>
</dbReference>
<comment type="caution">
    <text evidence="4">The sequence shown here is derived from an EMBL/GenBank/DDBJ whole genome shotgun (WGS) entry which is preliminary data.</text>
</comment>
<feature type="region of interest" description="Disordered" evidence="1">
    <location>
        <begin position="25"/>
        <end position="45"/>
    </location>
</feature>
<dbReference type="Gene3D" id="3.60.21.10">
    <property type="match status" value="1"/>
</dbReference>
<reference evidence="4 5" key="1">
    <citation type="submission" date="2019-02" db="EMBL/GenBank/DDBJ databases">
        <title>Deep-cultivation of Planctomycetes and their phenomic and genomic characterization uncovers novel biology.</title>
        <authorList>
            <person name="Wiegand S."/>
            <person name="Jogler M."/>
            <person name="Boedeker C."/>
            <person name="Pinto D."/>
            <person name="Vollmers J."/>
            <person name="Rivas-Marin E."/>
            <person name="Kohn T."/>
            <person name="Peeters S.H."/>
            <person name="Heuer A."/>
            <person name="Rast P."/>
            <person name="Oberbeckmann S."/>
            <person name="Bunk B."/>
            <person name="Jeske O."/>
            <person name="Meyerdierks A."/>
            <person name="Storesund J.E."/>
            <person name="Kallscheuer N."/>
            <person name="Luecker S."/>
            <person name="Lage O.M."/>
            <person name="Pohl T."/>
            <person name="Merkel B.J."/>
            <person name="Hornburger P."/>
            <person name="Mueller R.-W."/>
            <person name="Bruemmer F."/>
            <person name="Labrenz M."/>
            <person name="Spormann A.M."/>
            <person name="Op Den Camp H."/>
            <person name="Overmann J."/>
            <person name="Amann R."/>
            <person name="Jetten M.S.M."/>
            <person name="Mascher T."/>
            <person name="Medema M.H."/>
            <person name="Devos D.P."/>
            <person name="Kaster A.-K."/>
            <person name="Ovreas L."/>
            <person name="Rohde M."/>
            <person name="Galperin M.Y."/>
            <person name="Jogler C."/>
        </authorList>
    </citation>
    <scope>NUCLEOTIDE SEQUENCE [LARGE SCALE GENOMIC DNA]</scope>
    <source>
        <strain evidence="4 5">Poly51</strain>
    </source>
</reference>
<evidence type="ECO:0000256" key="1">
    <source>
        <dbReference type="SAM" id="MobiDB-lite"/>
    </source>
</evidence>
<evidence type="ECO:0000313" key="5">
    <source>
        <dbReference type="Proteomes" id="UP000318288"/>
    </source>
</evidence>
<dbReference type="EMBL" id="SJPW01000005">
    <property type="protein sequence ID" value="TWU50642.1"/>
    <property type="molecule type" value="Genomic_DNA"/>
</dbReference>
<evidence type="ECO:0000259" key="3">
    <source>
        <dbReference type="Pfam" id="PF00149"/>
    </source>
</evidence>
<dbReference type="Pfam" id="PF00149">
    <property type="entry name" value="Metallophos"/>
    <property type="match status" value="1"/>
</dbReference>
<organism evidence="4 5">
    <name type="scientific">Rubripirellula tenax</name>
    <dbReference type="NCBI Taxonomy" id="2528015"/>
    <lineage>
        <taxon>Bacteria</taxon>
        <taxon>Pseudomonadati</taxon>
        <taxon>Planctomycetota</taxon>
        <taxon>Planctomycetia</taxon>
        <taxon>Pirellulales</taxon>
        <taxon>Pirellulaceae</taxon>
        <taxon>Rubripirellula</taxon>
    </lineage>
</organism>
<dbReference type="InterPro" id="IPR029052">
    <property type="entry name" value="Metallo-depent_PP-like"/>
</dbReference>
<evidence type="ECO:0000313" key="4">
    <source>
        <dbReference type="EMBL" id="TWU50642.1"/>
    </source>
</evidence>
<dbReference type="Proteomes" id="UP000318288">
    <property type="component" value="Unassembled WGS sequence"/>
</dbReference>
<keyword evidence="5" id="KW-1185">Reference proteome</keyword>
<accession>A0A5C6ENM1</accession>
<dbReference type="AlphaFoldDB" id="A0A5C6ENM1"/>
<dbReference type="RefSeq" id="WP_246114607.1">
    <property type="nucleotide sequence ID" value="NZ_SJPW01000005.1"/>
</dbReference>
<feature type="domain" description="Calcineurin-like phosphoesterase" evidence="3">
    <location>
        <begin position="149"/>
        <end position="395"/>
    </location>
</feature>